<proteinExistence type="predicted"/>
<sequence>MPKVVVVCTILAIVFILLIFLSENIKSSGKDYRPSGGLIRRLGLKTPIPVFDPLAAEMERMGEEKKGKRKGLEKDKKYFYDDGSLNIDVRLMVLFPLLDREPKDGFVDAKELEAWIVYQAFDRMHHITKRELESRDEDGDGAISFSEYLPRFSKEDIERNDMKHGEAGWWMEQFRNADADRNGTLNIYEFQDFLHPEDSRNEQIKRWLLRDKIRQMDYDNDQKLSLEEFEAGAYDSYRTCVEFETGWEEYHSPEALFNKLDIDKDKFLRVEELKPMIQYLNPGELTYAKYYSSYLMHEADDNQDGKLTLDEMLNHDHTFYNTVYDNGRYGSEDDGFHDEL</sequence>
<dbReference type="EMBL" id="CACTIH010001928">
    <property type="protein sequence ID" value="CAA2968994.1"/>
    <property type="molecule type" value="Genomic_DNA"/>
</dbReference>
<dbReference type="InterPro" id="IPR018247">
    <property type="entry name" value="EF_Hand_1_Ca_BS"/>
</dbReference>
<evidence type="ECO:0000313" key="6">
    <source>
        <dbReference type="Proteomes" id="UP000594638"/>
    </source>
</evidence>
<organism evidence="5 6">
    <name type="scientific">Olea europaea subsp. europaea</name>
    <dbReference type="NCBI Taxonomy" id="158383"/>
    <lineage>
        <taxon>Eukaryota</taxon>
        <taxon>Viridiplantae</taxon>
        <taxon>Streptophyta</taxon>
        <taxon>Embryophyta</taxon>
        <taxon>Tracheophyta</taxon>
        <taxon>Spermatophyta</taxon>
        <taxon>Magnoliopsida</taxon>
        <taxon>eudicotyledons</taxon>
        <taxon>Gunneridae</taxon>
        <taxon>Pentapetalae</taxon>
        <taxon>asterids</taxon>
        <taxon>lamiids</taxon>
        <taxon>Lamiales</taxon>
        <taxon>Oleaceae</taxon>
        <taxon>Oleeae</taxon>
        <taxon>Olea</taxon>
    </lineage>
</organism>
<dbReference type="PANTHER" id="PTHR10827">
    <property type="entry name" value="RETICULOCALBIN"/>
    <property type="match status" value="1"/>
</dbReference>
<dbReference type="OrthoDB" id="293868at2759"/>
<dbReference type="Pfam" id="PF13202">
    <property type="entry name" value="EF-hand_5"/>
    <property type="match status" value="1"/>
</dbReference>
<protein>
    <submittedName>
        <fullName evidence="5">Calumenin-A-like, partial</fullName>
    </submittedName>
</protein>
<dbReference type="PANTHER" id="PTHR10827:SF98">
    <property type="entry name" value="45 KDA CALCIUM-BINDING PROTEIN"/>
    <property type="match status" value="1"/>
</dbReference>
<evidence type="ECO:0000313" key="5">
    <source>
        <dbReference type="EMBL" id="CAA2968994.1"/>
    </source>
</evidence>
<keyword evidence="6" id="KW-1185">Reference proteome</keyword>
<dbReference type="GO" id="GO:0005783">
    <property type="term" value="C:endoplasmic reticulum"/>
    <property type="evidence" value="ECO:0007669"/>
    <property type="project" value="TreeGrafter"/>
</dbReference>
<dbReference type="PROSITE" id="PS50222">
    <property type="entry name" value="EF_HAND_2"/>
    <property type="match status" value="2"/>
</dbReference>
<evidence type="ECO:0000259" key="4">
    <source>
        <dbReference type="PROSITE" id="PS50222"/>
    </source>
</evidence>
<dbReference type="Gene3D" id="1.10.238.10">
    <property type="entry name" value="EF-hand"/>
    <property type="match status" value="3"/>
</dbReference>
<evidence type="ECO:0000256" key="2">
    <source>
        <dbReference type="ARBA" id="ARBA00022737"/>
    </source>
</evidence>
<dbReference type="GO" id="GO:0005509">
    <property type="term" value="F:calcium ion binding"/>
    <property type="evidence" value="ECO:0007669"/>
    <property type="project" value="InterPro"/>
</dbReference>
<reference evidence="5 6" key="1">
    <citation type="submission" date="2019-12" db="EMBL/GenBank/DDBJ databases">
        <authorList>
            <person name="Alioto T."/>
            <person name="Alioto T."/>
            <person name="Gomez Garrido J."/>
        </authorList>
    </citation>
    <scope>NUCLEOTIDE SEQUENCE [LARGE SCALE GENOMIC DNA]</scope>
</reference>
<evidence type="ECO:0000256" key="1">
    <source>
        <dbReference type="ARBA" id="ARBA00022723"/>
    </source>
</evidence>
<feature type="domain" description="EF-hand" evidence="4">
    <location>
        <begin position="248"/>
        <end position="283"/>
    </location>
</feature>
<evidence type="ECO:0000256" key="3">
    <source>
        <dbReference type="ARBA" id="ARBA00022837"/>
    </source>
</evidence>
<keyword evidence="1" id="KW-0479">Metal-binding</keyword>
<feature type="domain" description="EF-hand" evidence="4">
    <location>
        <begin position="165"/>
        <end position="200"/>
    </location>
</feature>
<dbReference type="InterPro" id="IPR011992">
    <property type="entry name" value="EF-hand-dom_pair"/>
</dbReference>
<gene>
    <name evidence="5" type="ORF">OLEA9_A038820</name>
</gene>
<dbReference type="Pfam" id="PF13499">
    <property type="entry name" value="EF-hand_7"/>
    <property type="match status" value="1"/>
</dbReference>
<dbReference type="SUPFAM" id="SSF47473">
    <property type="entry name" value="EF-hand"/>
    <property type="match status" value="2"/>
</dbReference>
<dbReference type="Proteomes" id="UP000594638">
    <property type="component" value="Unassembled WGS sequence"/>
</dbReference>
<keyword evidence="3" id="KW-0106">Calcium</keyword>
<dbReference type="InterPro" id="IPR002048">
    <property type="entry name" value="EF_hand_dom"/>
</dbReference>
<dbReference type="SMART" id="SM00054">
    <property type="entry name" value="EFh"/>
    <property type="match status" value="4"/>
</dbReference>
<name>A0A8S0QIQ7_OLEEU</name>
<dbReference type="PROSITE" id="PS00018">
    <property type="entry name" value="EF_HAND_1"/>
    <property type="match status" value="4"/>
</dbReference>
<dbReference type="Gramene" id="OE9A038820T1">
    <property type="protein sequence ID" value="OE9A038820C1"/>
    <property type="gene ID" value="OE9A038820"/>
</dbReference>
<accession>A0A8S0QIQ7</accession>
<comment type="caution">
    <text evidence="5">The sequence shown here is derived from an EMBL/GenBank/DDBJ whole genome shotgun (WGS) entry which is preliminary data.</text>
</comment>
<keyword evidence="2" id="KW-0677">Repeat</keyword>
<dbReference type="AlphaFoldDB" id="A0A8S0QIQ7"/>